<dbReference type="Gene3D" id="3.40.50.150">
    <property type="entry name" value="Vaccinia Virus protein VP39"/>
    <property type="match status" value="1"/>
</dbReference>
<dbReference type="InterPro" id="IPR013216">
    <property type="entry name" value="Methyltransf_11"/>
</dbReference>
<comment type="caution">
    <text evidence="5">The sequence shown here is derived from an EMBL/GenBank/DDBJ whole genome shotgun (WGS) entry which is preliminary data.</text>
</comment>
<evidence type="ECO:0000259" key="4">
    <source>
        <dbReference type="Pfam" id="PF08241"/>
    </source>
</evidence>
<accession>A0A1T3NKP6</accession>
<evidence type="ECO:0000256" key="3">
    <source>
        <dbReference type="ARBA" id="ARBA00022691"/>
    </source>
</evidence>
<organism evidence="5 6">
    <name type="scientific">Embleya scabrispora</name>
    <dbReference type="NCBI Taxonomy" id="159449"/>
    <lineage>
        <taxon>Bacteria</taxon>
        <taxon>Bacillati</taxon>
        <taxon>Actinomycetota</taxon>
        <taxon>Actinomycetes</taxon>
        <taxon>Kitasatosporales</taxon>
        <taxon>Streptomycetaceae</taxon>
        <taxon>Embleya</taxon>
    </lineage>
</organism>
<dbReference type="PANTHER" id="PTHR43464:SF19">
    <property type="entry name" value="UBIQUINONE BIOSYNTHESIS O-METHYLTRANSFERASE, MITOCHONDRIAL"/>
    <property type="match status" value="1"/>
</dbReference>
<protein>
    <submittedName>
        <fullName evidence="5">SAM-dependent methyltransferase</fullName>
    </submittedName>
</protein>
<dbReference type="GO" id="GO:0008757">
    <property type="term" value="F:S-adenosylmethionine-dependent methyltransferase activity"/>
    <property type="evidence" value="ECO:0007669"/>
    <property type="project" value="InterPro"/>
</dbReference>
<evidence type="ECO:0000256" key="1">
    <source>
        <dbReference type="ARBA" id="ARBA00022603"/>
    </source>
</evidence>
<dbReference type="AlphaFoldDB" id="A0A1T3NKP6"/>
<dbReference type="RefSeq" id="WP_078982188.1">
    <property type="nucleotide sequence ID" value="NZ_MWQN01000004.1"/>
</dbReference>
<dbReference type="SUPFAM" id="SSF53335">
    <property type="entry name" value="S-adenosyl-L-methionine-dependent methyltransferases"/>
    <property type="match status" value="1"/>
</dbReference>
<feature type="domain" description="Methyltransferase type 11" evidence="4">
    <location>
        <begin position="44"/>
        <end position="139"/>
    </location>
</feature>
<dbReference type="CDD" id="cd02440">
    <property type="entry name" value="AdoMet_MTases"/>
    <property type="match status" value="1"/>
</dbReference>
<proteinExistence type="predicted"/>
<evidence type="ECO:0000313" key="6">
    <source>
        <dbReference type="Proteomes" id="UP000190037"/>
    </source>
</evidence>
<keyword evidence="2 5" id="KW-0808">Transferase</keyword>
<dbReference type="OrthoDB" id="9805171at2"/>
<sequence>MGRVYDDVRLAGAYQVGNEMPAGALRVWAEVIGGFAPRPAPVVVEIGAGTGMFCAALAEWGRASLVVGVDPSVAMLGEAVRYNAHPRVRYVGGCADAVPTREGLFDLALLSRVVHHLPDRRACARELARVLRPDGVVVIRTTFRERLDALVYHYWPRLRDSDEQRFPGREEVVADFTACGFAVREIGSLVQPVTASLREFHARMTTRPQSKFTHLTAAEYDEGLRRLAIDAAAEPEDTPRPVPERYDIAVFARA</sequence>
<dbReference type="STRING" id="159449.B4N89_43810"/>
<reference evidence="5 6" key="1">
    <citation type="submission" date="2017-03" db="EMBL/GenBank/DDBJ databases">
        <title>Draft genome sequence of Streptomyces scabrisporus NF3, endophyte isolated from Amphipterygium adstringens.</title>
        <authorList>
            <person name="Vazquez M."/>
            <person name="Ceapa C.D."/>
            <person name="Rodriguez Luna D."/>
            <person name="Sanchez Esquivel S."/>
        </authorList>
    </citation>
    <scope>NUCLEOTIDE SEQUENCE [LARGE SCALE GENOMIC DNA]</scope>
    <source>
        <strain evidence="5 6">NF3</strain>
    </source>
</reference>
<evidence type="ECO:0000313" key="5">
    <source>
        <dbReference type="EMBL" id="OPC77433.1"/>
    </source>
</evidence>
<dbReference type="Pfam" id="PF08241">
    <property type="entry name" value="Methyltransf_11"/>
    <property type="match status" value="1"/>
</dbReference>
<dbReference type="GO" id="GO:0032259">
    <property type="term" value="P:methylation"/>
    <property type="evidence" value="ECO:0007669"/>
    <property type="project" value="UniProtKB-KW"/>
</dbReference>
<name>A0A1T3NKP6_9ACTN</name>
<evidence type="ECO:0000256" key="2">
    <source>
        <dbReference type="ARBA" id="ARBA00022679"/>
    </source>
</evidence>
<dbReference type="EMBL" id="MWQN01000004">
    <property type="protein sequence ID" value="OPC77433.1"/>
    <property type="molecule type" value="Genomic_DNA"/>
</dbReference>
<keyword evidence="6" id="KW-1185">Reference proteome</keyword>
<dbReference type="Proteomes" id="UP000190037">
    <property type="component" value="Unassembled WGS sequence"/>
</dbReference>
<dbReference type="InterPro" id="IPR029063">
    <property type="entry name" value="SAM-dependent_MTases_sf"/>
</dbReference>
<gene>
    <name evidence="5" type="ORF">B4N89_43810</name>
</gene>
<keyword evidence="3" id="KW-0949">S-adenosyl-L-methionine</keyword>
<keyword evidence="1 5" id="KW-0489">Methyltransferase</keyword>
<dbReference type="PANTHER" id="PTHR43464">
    <property type="entry name" value="METHYLTRANSFERASE"/>
    <property type="match status" value="1"/>
</dbReference>